<dbReference type="InterPro" id="IPR036691">
    <property type="entry name" value="Endo/exonu/phosph_ase_sf"/>
</dbReference>
<dbReference type="PANTHER" id="PTHR14859:SF15">
    <property type="entry name" value="ENDONUCLEASE_EXONUCLEASE_PHOSPHATASE DOMAIN-CONTAINING PROTEIN"/>
    <property type="match status" value="1"/>
</dbReference>
<dbReference type="AlphaFoldDB" id="A0A059ZSX7"/>
<name>A0A059ZSX7_ACICK</name>
<dbReference type="PANTHER" id="PTHR14859">
    <property type="entry name" value="CALCOFLUOR WHITE HYPERSENSITIVE PROTEIN PRECURSOR"/>
    <property type="match status" value="1"/>
</dbReference>
<keyword evidence="2" id="KW-0540">Nuclease</keyword>
<accession>A0A059ZSX7</accession>
<reference evidence="2 3" key="1">
    <citation type="journal article" date="2009" name="J. Bacteriol.">
        <title>Draft genome sequence of the extremely acidophilic bacterium Acidithiobacillus caldus ATCC 51756 reveals metabolic versatility in the genus Acidithiobacillus.</title>
        <authorList>
            <person name="Valdes J."/>
            <person name="Quatrini R."/>
            <person name="Hallberg K."/>
            <person name="Dopson M."/>
            <person name="Valenzuela P.D."/>
            <person name="Holmes D.S."/>
        </authorList>
    </citation>
    <scope>NUCLEOTIDE SEQUENCE [LARGE SCALE GENOMIC DNA]</scope>
    <source>
        <strain evidence="3">ATCC 51756 / DSM 8584 / KU</strain>
    </source>
</reference>
<dbReference type="GO" id="GO:0004527">
    <property type="term" value="F:exonuclease activity"/>
    <property type="evidence" value="ECO:0007669"/>
    <property type="project" value="UniProtKB-KW"/>
</dbReference>
<keyword evidence="2" id="KW-0269">Exonuclease</keyword>
<evidence type="ECO:0000313" key="2">
    <source>
        <dbReference type="EMBL" id="AIA55944.1"/>
    </source>
</evidence>
<dbReference type="SUPFAM" id="SSF56219">
    <property type="entry name" value="DNase I-like"/>
    <property type="match status" value="1"/>
</dbReference>
<evidence type="ECO:0000313" key="3">
    <source>
        <dbReference type="Proteomes" id="UP000005522"/>
    </source>
</evidence>
<dbReference type="Gene3D" id="3.60.10.10">
    <property type="entry name" value="Endonuclease/exonuclease/phosphatase"/>
    <property type="match status" value="1"/>
</dbReference>
<dbReference type="InterPro" id="IPR005135">
    <property type="entry name" value="Endo/exonuclease/phosphatase"/>
</dbReference>
<organism evidence="2 3">
    <name type="scientific">Acidithiobacillus caldus (strain ATCC 51756 / DSM 8584 / KU)</name>
    <dbReference type="NCBI Taxonomy" id="637389"/>
    <lineage>
        <taxon>Bacteria</taxon>
        <taxon>Pseudomonadati</taxon>
        <taxon>Pseudomonadota</taxon>
        <taxon>Acidithiobacillia</taxon>
        <taxon>Acidithiobacillales</taxon>
        <taxon>Acidithiobacillaceae</taxon>
        <taxon>Acidithiobacillus</taxon>
    </lineage>
</organism>
<keyword evidence="2" id="KW-0255">Endonuclease</keyword>
<evidence type="ECO:0000259" key="1">
    <source>
        <dbReference type="Pfam" id="PF03372"/>
    </source>
</evidence>
<dbReference type="eggNOG" id="COG3568">
    <property type="taxonomic scope" value="Bacteria"/>
</dbReference>
<dbReference type="GO" id="GO:0004519">
    <property type="term" value="F:endonuclease activity"/>
    <property type="evidence" value="ECO:0007669"/>
    <property type="project" value="UniProtKB-KW"/>
</dbReference>
<dbReference type="RefSeq" id="WP_004868356.1">
    <property type="nucleotide sequence ID" value="NZ_CP005986.1"/>
</dbReference>
<dbReference type="GO" id="GO:0016020">
    <property type="term" value="C:membrane"/>
    <property type="evidence" value="ECO:0007669"/>
    <property type="project" value="GOC"/>
</dbReference>
<dbReference type="GeneID" id="92932162"/>
<dbReference type="GO" id="GO:0006506">
    <property type="term" value="P:GPI anchor biosynthetic process"/>
    <property type="evidence" value="ECO:0007669"/>
    <property type="project" value="TreeGrafter"/>
</dbReference>
<sequence>MPSPTEGHCQEFTVLSHNIQVGIGSRRSRHLVLHGWKYLLPHRHSLGNLERIGMALREADIVGLNEADAGSYRSQYVNQAAYLANKAGFPFWAQSRTRDWGELAQHSNGLLSRWPIVAVHRRVLPGWMHGRGLLEATIDLAGHPLSVVVTHLALSRHGRFRQVEALAEYLVGRQATVVMGDLNCGARSPELRLLLRLTGLRQAEPPLATFPSWAPRFSFDHILCSPDLEFLDWQRSTEPLSDHLAVLARLRWCPAATRPSGKGGTDVPQ</sequence>
<proteinExistence type="predicted"/>
<keyword evidence="2" id="KW-0378">Hydrolase</keyword>
<dbReference type="Pfam" id="PF03372">
    <property type="entry name" value="Exo_endo_phos"/>
    <property type="match status" value="1"/>
</dbReference>
<dbReference type="EMBL" id="CP005986">
    <property type="protein sequence ID" value="AIA55944.1"/>
    <property type="molecule type" value="Genomic_DNA"/>
</dbReference>
<gene>
    <name evidence="2" type="ORF">Acaty_c2088</name>
</gene>
<dbReference type="Proteomes" id="UP000005522">
    <property type="component" value="Chromosome"/>
</dbReference>
<protein>
    <submittedName>
        <fullName evidence="2">Endonuclease/exonuclease/phosphatase</fullName>
    </submittedName>
</protein>
<feature type="domain" description="Endonuclease/exonuclease/phosphatase" evidence="1">
    <location>
        <begin position="49"/>
        <end position="243"/>
    </location>
</feature>
<dbReference type="HOGENOM" id="CLU_060500_4_2_6"/>
<dbReference type="InterPro" id="IPR051916">
    <property type="entry name" value="GPI-anchor_lipid_remodeler"/>
</dbReference>
<dbReference type="KEGG" id="acz:Acaty_c2088"/>